<evidence type="ECO:0008006" key="3">
    <source>
        <dbReference type="Google" id="ProtNLM"/>
    </source>
</evidence>
<comment type="caution">
    <text evidence="1">The sequence shown here is derived from an EMBL/GenBank/DDBJ whole genome shotgun (WGS) entry which is preliminary data.</text>
</comment>
<dbReference type="EMBL" id="JADOET010000018">
    <property type="protein sequence ID" value="MBF8151306.1"/>
    <property type="molecule type" value="Genomic_DNA"/>
</dbReference>
<keyword evidence="2" id="KW-1185">Reference proteome</keyword>
<gene>
    <name evidence="1" type="ORF">ITJ86_15470</name>
</gene>
<organism evidence="1 2">
    <name type="scientific">Winogradskyella marina</name>
    <dbReference type="NCBI Taxonomy" id="2785530"/>
    <lineage>
        <taxon>Bacteria</taxon>
        <taxon>Pseudomonadati</taxon>
        <taxon>Bacteroidota</taxon>
        <taxon>Flavobacteriia</taxon>
        <taxon>Flavobacteriales</taxon>
        <taxon>Flavobacteriaceae</taxon>
        <taxon>Winogradskyella</taxon>
    </lineage>
</organism>
<evidence type="ECO:0000313" key="1">
    <source>
        <dbReference type="EMBL" id="MBF8151306.1"/>
    </source>
</evidence>
<dbReference type="RefSeq" id="WP_195872562.1">
    <property type="nucleotide sequence ID" value="NZ_JADOET010000018.1"/>
</dbReference>
<proteinExistence type="predicted"/>
<protein>
    <recommendedName>
        <fullName evidence="3">DNA-directed RNA polymerase</fullName>
    </recommendedName>
</protein>
<sequence length="450" mass="53220">MHTDLIHKLEAYDNNKTKLSKSKMLYLANLPIYLNSRHKNDENNNSWTPICSDLLKNIKNYSKYISFLIDNGFFEKHKSNYSSDRNQCNKYRIHSKYSKQVIQFQSVKAHSNFTRGINKSRIDRESIANKSCKHLTKWLIAEKFTINYNEAAEYLKTKYAGTNNLKKRNNRIVSIDEIKNNIFTYSRNGRDNRLHSNLTRLAKDLRKFVKYDNEFLYSEDISNCQPYIVSNLINKIKDRVNNRGIKNNIDSYHNHIIDKYTPIMSDHFDQDECSKEIERFSNLMLNGSFYEDFSNYLYEDGIISLFYNDSASYTSNRKIYTFKNKRDASKAIFLKTLYSSKKSKENIINTFKMNFPYVYEIIQTFKTEDKSDFPIMIQNIEADCIIDYCTKILAKKYPKMPLFTIHDSILTTESYSDILNKEVKILLSQYFESEPNLKSEHWCPECLDVA</sequence>
<dbReference type="Proteomes" id="UP000611215">
    <property type="component" value="Unassembled WGS sequence"/>
</dbReference>
<accession>A0ABS0EME4</accession>
<name>A0ABS0EME4_9FLAO</name>
<evidence type="ECO:0000313" key="2">
    <source>
        <dbReference type="Proteomes" id="UP000611215"/>
    </source>
</evidence>
<reference evidence="1 2" key="1">
    <citation type="submission" date="2020-11" db="EMBL/GenBank/DDBJ databases">
        <title>Winogradskyella marina sp. nov., isolated from marine sediment.</title>
        <authorList>
            <person name="Bo J."/>
            <person name="Wang S."/>
            <person name="Song X."/>
            <person name="Du Z."/>
        </authorList>
    </citation>
    <scope>NUCLEOTIDE SEQUENCE [LARGE SCALE GENOMIC DNA]</scope>
    <source>
        <strain evidence="1 2">F6397</strain>
    </source>
</reference>